<feature type="region of interest" description="Disordered" evidence="10">
    <location>
        <begin position="261"/>
        <end position="323"/>
    </location>
</feature>
<dbReference type="GO" id="GO:0042730">
    <property type="term" value="P:fibrinolysis"/>
    <property type="evidence" value="ECO:0007669"/>
    <property type="project" value="TreeGrafter"/>
</dbReference>
<keyword evidence="7" id="KW-1015">Disulfide bond</keyword>
<dbReference type="OrthoDB" id="9945370at2759"/>
<dbReference type="KEGG" id="cgob:115005445"/>
<dbReference type="SMART" id="SM01212">
    <property type="entry name" value="Fib_alpha"/>
    <property type="match status" value="1"/>
</dbReference>
<keyword evidence="4 11" id="KW-0732">Signal</keyword>
<dbReference type="GO" id="GO:0005201">
    <property type="term" value="F:extracellular matrix structural constituent"/>
    <property type="evidence" value="ECO:0007669"/>
    <property type="project" value="TreeGrafter"/>
</dbReference>
<dbReference type="GeneID" id="115005445"/>
<dbReference type="Gene3D" id="3.90.215.10">
    <property type="entry name" value="Gamma Fibrinogen, chain A, domain 1"/>
    <property type="match status" value="1"/>
</dbReference>
<proteinExistence type="predicted"/>
<dbReference type="GO" id="GO:0051258">
    <property type="term" value="P:protein polymerization"/>
    <property type="evidence" value="ECO:0007669"/>
    <property type="project" value="InterPro"/>
</dbReference>
<dbReference type="Pfam" id="PF00147">
    <property type="entry name" value="Fibrinogen_C"/>
    <property type="match status" value="1"/>
</dbReference>
<dbReference type="SMART" id="SM00186">
    <property type="entry name" value="FBG"/>
    <property type="match status" value="1"/>
</dbReference>
<feature type="compositionally biased region" description="Gly residues" evidence="10">
    <location>
        <begin position="302"/>
        <end position="316"/>
    </location>
</feature>
<feature type="signal peptide" evidence="11">
    <location>
        <begin position="1"/>
        <end position="20"/>
    </location>
</feature>
<evidence type="ECO:0000256" key="2">
    <source>
        <dbReference type="ARBA" id="ARBA00022525"/>
    </source>
</evidence>
<evidence type="ECO:0000256" key="8">
    <source>
        <dbReference type="ARBA" id="ARBA00023180"/>
    </source>
</evidence>
<name>A0A6J2PC64_COTGO</name>
<keyword evidence="5" id="KW-0175">Coiled coil</keyword>
<dbReference type="GO" id="GO:0005102">
    <property type="term" value="F:signaling receptor binding"/>
    <property type="evidence" value="ECO:0007669"/>
    <property type="project" value="InterPro"/>
</dbReference>
<dbReference type="GO" id="GO:0030674">
    <property type="term" value="F:protein-macromolecule adaptor activity"/>
    <property type="evidence" value="ECO:0007669"/>
    <property type="project" value="TreeGrafter"/>
</dbReference>
<evidence type="ECO:0000313" key="13">
    <source>
        <dbReference type="Proteomes" id="UP000504630"/>
    </source>
</evidence>
<dbReference type="GO" id="GO:0005577">
    <property type="term" value="C:fibrinogen complex"/>
    <property type="evidence" value="ECO:0007669"/>
    <property type="project" value="InterPro"/>
</dbReference>
<evidence type="ECO:0000256" key="1">
    <source>
        <dbReference type="ARBA" id="ARBA00004613"/>
    </source>
</evidence>
<feature type="compositionally biased region" description="Low complexity" evidence="10">
    <location>
        <begin position="377"/>
        <end position="389"/>
    </location>
</feature>
<dbReference type="RefSeq" id="XP_029283125.1">
    <property type="nucleotide sequence ID" value="XM_029427265.1"/>
</dbReference>
<feature type="domain" description="Fibrinogen C-terminal" evidence="12">
    <location>
        <begin position="443"/>
        <end position="676"/>
    </location>
</feature>
<dbReference type="InterPro" id="IPR037579">
    <property type="entry name" value="FIB_ANG-like"/>
</dbReference>
<sequence length="677" mass="74133">MERLNLLVCLGFICVAPTLASLSPRGARPVEQGTRSEKCASEKEWPFCTDDQWGSKCPSGCRIQGLIDKFDNDALKKIEKIRSLLDQYKTKTAPADQVTKQTYEYVKDKLTIDSGHDSRYYDLAQNLRQRITDMKIRIDRQLRVMAALKDRVGDQVVEMQRLEVDIDIKLRSCKGSCESYSKYEVDQESYVGLQKQVDQLDSRAGKNIESVGTMYVMKSQQPQGVIMESIYKSGQSGQSGAAGQQRVDMFPDVKTVNLILESEGSSSSPATVSKDPGTSYSQSTSSTSSSSPMPSKSITELGGNGDFLSTGGGGFGHSSTSHVSVTCTKTIRRTVVQTKDGPVEKVEEVMEGGPECQALTDLTNGGASSLFPGLVHTSSSSSSSSSSTTRNVHTGGAKGSLLDTKGAFMDPFGTDLGLFKTDHGDDDLPDFHARSVKSGRTEREADYIGKDCVEAYRKHLKGETNGLFQIKPGGADSTQVVEVYCRQEGLMGGWLLVQQRESGALSFNRTWAEYRSGFGSVDVRGRGEIWLGNQNLHLLTNQGESMLKVELEDWEGGVASAEYTVRVGTEEEGYPLHVSGYIGEAGDALLVSHNGMKFSTFDRDNDRREGSCAETCGGGWWYNSCQSANLNGIYYKGTYDPENNAPYQIENGVVWPTFKPANYSLRTVRMFVRSAAF</sequence>
<evidence type="ECO:0000256" key="10">
    <source>
        <dbReference type="SAM" id="MobiDB-lite"/>
    </source>
</evidence>
<keyword evidence="8" id="KW-0325">Glycoprotein</keyword>
<gene>
    <name evidence="14" type="primary">fga</name>
</gene>
<dbReference type="InterPro" id="IPR036056">
    <property type="entry name" value="Fibrinogen-like_C"/>
</dbReference>
<protein>
    <submittedName>
        <fullName evidence="14">LOW QUALITY PROTEIN: fibrinogen alpha chain</fullName>
    </submittedName>
</protein>
<dbReference type="InParanoid" id="A0A6J2PC64"/>
<keyword evidence="2" id="KW-0964">Secreted</keyword>
<dbReference type="AlphaFoldDB" id="A0A6J2PC64"/>
<dbReference type="PANTHER" id="PTHR47221">
    <property type="entry name" value="FIBRINOGEN ALPHA CHAIN"/>
    <property type="match status" value="1"/>
</dbReference>
<reference evidence="14" key="1">
    <citation type="submission" date="2025-08" db="UniProtKB">
        <authorList>
            <consortium name="RefSeq"/>
        </authorList>
    </citation>
    <scope>IDENTIFICATION</scope>
</reference>
<comment type="subunit">
    <text evidence="9">Heterohexamer; disulfide linked. Contains 2 sets of 3 non-identical chains (alpha, beta and gamma). The 2 heterotrimers are in head to head conformation with the N-termini in a small central domain.</text>
</comment>
<organism evidence="13 14">
    <name type="scientific">Cottoperca gobio</name>
    <name type="common">Frogmouth</name>
    <name type="synonym">Aphritis gobio</name>
    <dbReference type="NCBI Taxonomy" id="56716"/>
    <lineage>
        <taxon>Eukaryota</taxon>
        <taxon>Metazoa</taxon>
        <taxon>Chordata</taxon>
        <taxon>Craniata</taxon>
        <taxon>Vertebrata</taxon>
        <taxon>Euteleostomi</taxon>
        <taxon>Actinopterygii</taxon>
        <taxon>Neopterygii</taxon>
        <taxon>Teleostei</taxon>
        <taxon>Neoteleostei</taxon>
        <taxon>Acanthomorphata</taxon>
        <taxon>Eupercaria</taxon>
        <taxon>Perciformes</taxon>
        <taxon>Notothenioidei</taxon>
        <taxon>Bovichtidae</taxon>
        <taxon>Cottoperca</taxon>
    </lineage>
</organism>
<dbReference type="PROSITE" id="PS51406">
    <property type="entry name" value="FIBRINOGEN_C_2"/>
    <property type="match status" value="1"/>
</dbReference>
<evidence type="ECO:0000256" key="3">
    <source>
        <dbReference type="ARBA" id="ARBA00022696"/>
    </source>
</evidence>
<keyword evidence="3" id="KW-0356">Hemostasis</keyword>
<comment type="subcellular location">
    <subcellularLocation>
        <location evidence="1">Secreted</location>
    </subcellularLocation>
</comment>
<dbReference type="Gene3D" id="1.20.5.50">
    <property type="match status" value="1"/>
</dbReference>
<evidence type="ECO:0000313" key="14">
    <source>
        <dbReference type="RefSeq" id="XP_029283125.1"/>
    </source>
</evidence>
<keyword evidence="13" id="KW-1185">Reference proteome</keyword>
<dbReference type="FunCoup" id="A0A6J2PC64">
    <property type="interactions" value="973"/>
</dbReference>
<feature type="region of interest" description="Disordered" evidence="10">
    <location>
        <begin position="370"/>
        <end position="400"/>
    </location>
</feature>
<evidence type="ECO:0000256" key="11">
    <source>
        <dbReference type="SAM" id="SignalP"/>
    </source>
</evidence>
<dbReference type="Pfam" id="PF08702">
    <property type="entry name" value="Fib_alpha"/>
    <property type="match status" value="1"/>
</dbReference>
<evidence type="ECO:0000256" key="6">
    <source>
        <dbReference type="ARBA" id="ARBA00023084"/>
    </source>
</evidence>
<feature type="compositionally biased region" description="Low complexity" evidence="10">
    <location>
        <begin position="276"/>
        <end position="297"/>
    </location>
</feature>
<dbReference type="GO" id="GO:0070527">
    <property type="term" value="P:platelet aggregation"/>
    <property type="evidence" value="ECO:0007669"/>
    <property type="project" value="TreeGrafter"/>
</dbReference>
<accession>A0A6J2PC64</accession>
<dbReference type="SUPFAM" id="SSF58010">
    <property type="entry name" value="Fibrinogen coiled-coil and central regions"/>
    <property type="match status" value="1"/>
</dbReference>
<dbReference type="GO" id="GO:0034116">
    <property type="term" value="P:positive regulation of heterotypic cell-cell adhesion"/>
    <property type="evidence" value="ECO:0007669"/>
    <property type="project" value="TreeGrafter"/>
</dbReference>
<feature type="chain" id="PRO_5026673252" evidence="11">
    <location>
        <begin position="21"/>
        <end position="677"/>
    </location>
</feature>
<dbReference type="InterPro" id="IPR014716">
    <property type="entry name" value="Fibrinogen_a/b/g_C_1"/>
</dbReference>
<dbReference type="InterPro" id="IPR020837">
    <property type="entry name" value="Fibrinogen_CS"/>
</dbReference>
<dbReference type="CTD" id="2243"/>
<keyword evidence="6" id="KW-0094">Blood coagulation</keyword>
<dbReference type="InterPro" id="IPR012290">
    <property type="entry name" value="Fibrinogen_a/b/g_coil_dom"/>
</dbReference>
<dbReference type="GO" id="GO:0072377">
    <property type="term" value="P:blood coagulation, common pathway"/>
    <property type="evidence" value="ECO:0007669"/>
    <property type="project" value="TreeGrafter"/>
</dbReference>
<evidence type="ECO:0000259" key="12">
    <source>
        <dbReference type="PROSITE" id="PS51406"/>
    </source>
</evidence>
<evidence type="ECO:0000256" key="9">
    <source>
        <dbReference type="ARBA" id="ARBA00025974"/>
    </source>
</evidence>
<dbReference type="PROSITE" id="PS00514">
    <property type="entry name" value="FIBRINOGEN_C_1"/>
    <property type="match status" value="1"/>
</dbReference>
<evidence type="ECO:0000256" key="5">
    <source>
        <dbReference type="ARBA" id="ARBA00023054"/>
    </source>
</evidence>
<evidence type="ECO:0000256" key="4">
    <source>
        <dbReference type="ARBA" id="ARBA00022729"/>
    </source>
</evidence>
<dbReference type="InterPro" id="IPR002181">
    <property type="entry name" value="Fibrinogen_a/b/g_C_dom"/>
</dbReference>
<dbReference type="CDD" id="cd00087">
    <property type="entry name" value="FReD"/>
    <property type="match status" value="1"/>
</dbReference>
<dbReference type="PANTHER" id="PTHR47221:SF6">
    <property type="entry name" value="FIBRINOGEN ALPHA CHAIN"/>
    <property type="match status" value="1"/>
</dbReference>
<dbReference type="SUPFAM" id="SSF56496">
    <property type="entry name" value="Fibrinogen C-terminal domain-like"/>
    <property type="match status" value="1"/>
</dbReference>
<evidence type="ECO:0000256" key="7">
    <source>
        <dbReference type="ARBA" id="ARBA00023157"/>
    </source>
</evidence>
<dbReference type="Proteomes" id="UP000504630">
    <property type="component" value="Unplaced"/>
</dbReference>